<keyword evidence="1" id="KW-0812">Transmembrane</keyword>
<dbReference type="Proteomes" id="UP001081071">
    <property type="component" value="Unassembled WGS sequence"/>
</dbReference>
<gene>
    <name evidence="2" type="ORF">O4220_22505</name>
</gene>
<keyword evidence="1" id="KW-0472">Membrane</keyword>
<sequence>MTSALVALVASCVVIYVGLFDDSMSTTLQVVLLLVGVLVAGAAIGYTVTKLGRSG</sequence>
<evidence type="ECO:0000256" key="1">
    <source>
        <dbReference type="SAM" id="Phobius"/>
    </source>
</evidence>
<evidence type="ECO:0000313" key="2">
    <source>
        <dbReference type="EMBL" id="MCZ4521296.1"/>
    </source>
</evidence>
<accession>A0ABT4MNI1</accession>
<name>A0ABT4MNI1_9NOCA</name>
<reference evidence="2" key="1">
    <citation type="submission" date="2022-12" db="EMBL/GenBank/DDBJ databases">
        <authorList>
            <person name="Krivoruchko A.V."/>
            <person name="Elkin A."/>
        </authorList>
    </citation>
    <scope>NUCLEOTIDE SEQUENCE</scope>
    <source>
        <strain evidence="2">IEGM 1391</strain>
    </source>
</reference>
<protein>
    <submittedName>
        <fullName evidence="2">Uncharacterized protein</fullName>
    </submittedName>
</protein>
<keyword evidence="3" id="KW-1185">Reference proteome</keyword>
<organism evidence="2 3">
    <name type="scientific">Rhodococcus ruber</name>
    <dbReference type="NCBI Taxonomy" id="1830"/>
    <lineage>
        <taxon>Bacteria</taxon>
        <taxon>Bacillati</taxon>
        <taxon>Actinomycetota</taxon>
        <taxon>Actinomycetes</taxon>
        <taxon>Mycobacteriales</taxon>
        <taxon>Nocardiaceae</taxon>
        <taxon>Rhodococcus</taxon>
    </lineage>
</organism>
<evidence type="ECO:0000313" key="3">
    <source>
        <dbReference type="Proteomes" id="UP001081071"/>
    </source>
</evidence>
<dbReference type="RefSeq" id="WP_269607709.1">
    <property type="nucleotide sequence ID" value="NZ_JAPWIJ010000010.1"/>
</dbReference>
<keyword evidence="1" id="KW-1133">Transmembrane helix</keyword>
<comment type="caution">
    <text evidence="2">The sequence shown here is derived from an EMBL/GenBank/DDBJ whole genome shotgun (WGS) entry which is preliminary data.</text>
</comment>
<proteinExistence type="predicted"/>
<feature type="transmembrane region" description="Helical" evidence="1">
    <location>
        <begin position="30"/>
        <end position="49"/>
    </location>
</feature>
<dbReference type="EMBL" id="JAPWIJ010000010">
    <property type="protein sequence ID" value="MCZ4521296.1"/>
    <property type="molecule type" value="Genomic_DNA"/>
</dbReference>